<protein>
    <submittedName>
        <fullName evidence="1">Uncharacterized protein</fullName>
    </submittedName>
</protein>
<dbReference type="EMBL" id="ANQC01000142">
    <property type="protein sequence ID" value="ESV55726.1"/>
    <property type="molecule type" value="Genomic_DNA"/>
</dbReference>
<name>V6Z612_STRAG</name>
<sequence length="130" mass="14883">MSIQVFFHFGIVFLLFNNVTQAKGMSLDFLMQNSNQKSLLVQLLRIIDFIPNETQIDYATQIAARTEVYYLKSTRFECNFKRVLSQKNACFGWHSTVFSTNIPSVLKTRSLGVRGARARRLPMAKNVTPS</sequence>
<dbReference type="AlphaFoldDB" id="V6Z612"/>
<proteinExistence type="predicted"/>
<dbReference type="Proteomes" id="UP000018482">
    <property type="component" value="Unassembled WGS sequence"/>
</dbReference>
<organism evidence="1 2">
    <name type="scientific">Streptococcus agalactiae LMG 14747</name>
    <dbReference type="NCBI Taxonomy" id="1154860"/>
    <lineage>
        <taxon>Bacteria</taxon>
        <taxon>Bacillati</taxon>
        <taxon>Bacillota</taxon>
        <taxon>Bacilli</taxon>
        <taxon>Lactobacillales</taxon>
        <taxon>Streptococcaceae</taxon>
        <taxon>Streptococcus</taxon>
    </lineage>
</organism>
<accession>V6Z612</accession>
<evidence type="ECO:0000313" key="2">
    <source>
        <dbReference type="Proteomes" id="UP000018482"/>
    </source>
</evidence>
<evidence type="ECO:0000313" key="1">
    <source>
        <dbReference type="EMBL" id="ESV55726.1"/>
    </source>
</evidence>
<reference evidence="1 2" key="1">
    <citation type="submission" date="2013-05" db="EMBL/GenBank/DDBJ databases">
        <authorList>
            <person name="Richards V.P."/>
            <person name="Durkin S.A.S."/>
            <person name="Kim M."/>
            <person name="Pavinski Bitar P.D."/>
            <person name="Stanhope M.J."/>
            <person name="Town C.D."/>
            <person name="Venter J.C."/>
        </authorList>
    </citation>
    <scope>NUCLEOTIDE SEQUENCE [LARGE SCALE GENOMIC DNA]</scope>
    <source>
        <strain evidence="1 2">LMG 14747</strain>
    </source>
</reference>
<comment type="caution">
    <text evidence="1">The sequence shown here is derived from an EMBL/GenBank/DDBJ whole genome shotgun (WGS) entry which is preliminary data.</text>
</comment>
<gene>
    <name evidence="1" type="ORF">SAG0136_11130</name>
</gene>